<dbReference type="InterPro" id="IPR046366">
    <property type="entry name" value="MPAB"/>
</dbReference>
<dbReference type="PANTHER" id="PTHR36124">
    <property type="match status" value="1"/>
</dbReference>
<gene>
    <name evidence="2" type="ORF">CPLU01_03778</name>
</gene>
<comment type="caution">
    <text evidence="2">The sequence shown here is derived from an EMBL/GenBank/DDBJ whole genome shotgun (WGS) entry which is preliminary data.</text>
</comment>
<protein>
    <recommendedName>
        <fullName evidence="4">Mycophenolic acid synthesis protein B</fullName>
    </recommendedName>
</protein>
<sequence>MFSIFSFTDPLLWDRNVLAITTAVIAGYLFLVRALRYRRKAAIEAPFTTGKRPLSSMTVKEAQDIMNQLQELEFPRAMAKARQIALLKAGGIPTMSRLFAATGQNNTRNAGRRAVDTEILLREVQSKPRDSDRYAMAVARTNYLHDRYRRAGKITDPDLLHTLGDSLVSILEVISKDEWRVLTDVERCAAGVFHMILGEDLRIPYDVLPSHQQGWKDGLHFANELVDWTLRYEEEVARPSGPSEQYVKVYVDAAVASLPGFVGRTLRGMLADDMNDVMARSLGLEAPGPILRTIFTILRTARKLFLRHLCLPRPSRSAVKLVHDSPNPETKLYNFQRKVLQPWYMKPTFWSTWGPGALLLRALGARMPGERGDRYYPKGYDLRTIGPEPQRGKGMEEMAVDVEVIKARGVATCPFSNAKAGYL</sequence>
<dbReference type="GO" id="GO:0016491">
    <property type="term" value="F:oxidoreductase activity"/>
    <property type="evidence" value="ECO:0007669"/>
    <property type="project" value="InterPro"/>
</dbReference>
<dbReference type="EMBL" id="WIGO01000033">
    <property type="protein sequence ID" value="KAF6836280.1"/>
    <property type="molecule type" value="Genomic_DNA"/>
</dbReference>
<evidence type="ECO:0008006" key="4">
    <source>
        <dbReference type="Google" id="ProtNLM"/>
    </source>
</evidence>
<keyword evidence="3" id="KW-1185">Reference proteome</keyword>
<organism evidence="2 3">
    <name type="scientific">Colletotrichum plurivorum</name>
    <dbReference type="NCBI Taxonomy" id="2175906"/>
    <lineage>
        <taxon>Eukaryota</taxon>
        <taxon>Fungi</taxon>
        <taxon>Dikarya</taxon>
        <taxon>Ascomycota</taxon>
        <taxon>Pezizomycotina</taxon>
        <taxon>Sordariomycetes</taxon>
        <taxon>Hypocreomycetidae</taxon>
        <taxon>Glomerellales</taxon>
        <taxon>Glomerellaceae</taxon>
        <taxon>Colletotrichum</taxon>
        <taxon>Colletotrichum orchidearum species complex</taxon>
    </lineage>
</organism>
<dbReference type="AlphaFoldDB" id="A0A8H6KS49"/>
<proteinExistence type="predicted"/>
<dbReference type="PANTHER" id="PTHR36124:SF4">
    <property type="entry name" value="ER-BOUND OXYGENASE MPAB_MPAB'_RUBBER OXYGENASE CATALYTIC DOMAIN-CONTAINING PROTEIN"/>
    <property type="match status" value="1"/>
</dbReference>
<feature type="transmembrane region" description="Helical" evidence="1">
    <location>
        <begin position="12"/>
        <end position="31"/>
    </location>
</feature>
<keyword evidence="1" id="KW-0812">Transmembrane</keyword>
<keyword evidence="1" id="KW-0472">Membrane</keyword>
<evidence type="ECO:0000256" key="1">
    <source>
        <dbReference type="SAM" id="Phobius"/>
    </source>
</evidence>
<reference evidence="2" key="1">
    <citation type="journal article" date="2020" name="Phytopathology">
        <title>Genome Sequence Resources of Colletotrichum truncatum, C. plurivorum, C. musicola, and C. sojae: Four Species Pathogenic to Soybean (Glycine max).</title>
        <authorList>
            <person name="Rogerio F."/>
            <person name="Boufleur T.R."/>
            <person name="Ciampi-Guillardi M."/>
            <person name="Sukno S.A."/>
            <person name="Thon M.R."/>
            <person name="Massola Junior N.S."/>
            <person name="Baroncelli R."/>
        </authorList>
    </citation>
    <scope>NUCLEOTIDE SEQUENCE</scope>
    <source>
        <strain evidence="2">LFN00145</strain>
    </source>
</reference>
<name>A0A8H6KS49_9PEZI</name>
<dbReference type="Proteomes" id="UP000654918">
    <property type="component" value="Unassembled WGS sequence"/>
</dbReference>
<evidence type="ECO:0000313" key="3">
    <source>
        <dbReference type="Proteomes" id="UP000654918"/>
    </source>
</evidence>
<evidence type="ECO:0000313" key="2">
    <source>
        <dbReference type="EMBL" id="KAF6836280.1"/>
    </source>
</evidence>
<keyword evidence="1" id="KW-1133">Transmembrane helix</keyword>
<accession>A0A8H6KS49</accession>